<name>A0ABW5XBX7_9MICO</name>
<keyword evidence="3" id="KW-1185">Reference proteome</keyword>
<dbReference type="RefSeq" id="WP_377465238.1">
    <property type="nucleotide sequence ID" value="NZ_JBHUOP010000001.1"/>
</dbReference>
<dbReference type="InterPro" id="IPR009061">
    <property type="entry name" value="DNA-bd_dom_put_sf"/>
</dbReference>
<dbReference type="InterPro" id="IPR000551">
    <property type="entry name" value="MerR-type_HTH_dom"/>
</dbReference>
<dbReference type="Proteomes" id="UP001597391">
    <property type="component" value="Unassembled WGS sequence"/>
</dbReference>
<sequence>MRISDVLSALKTEFPAITHSKLRFLEEQGFIHPVRTNSGYRQYCAADLERLRYVLTEQRDRYLPLKVIKTQLDDLDNGALESDTPLGPRVATQDGFTPAQAMLRHLSDIASAANVESKFVEELYEAGILREHIAANTDADRVAFAEHDVEIVRLACALAEFGIDWRHLRSMRAGADRAVALVDQSVAHLAGRSSSSSRAQAANARTELAELLARLHTVWLRDGIAELN</sequence>
<comment type="caution">
    <text evidence="2">The sequence shown here is derived from an EMBL/GenBank/DDBJ whole genome shotgun (WGS) entry which is preliminary data.</text>
</comment>
<dbReference type="CDD" id="cd00592">
    <property type="entry name" value="HTH_MerR-like"/>
    <property type="match status" value="1"/>
</dbReference>
<dbReference type="SUPFAM" id="SSF46955">
    <property type="entry name" value="Putative DNA-binding domain"/>
    <property type="match status" value="1"/>
</dbReference>
<dbReference type="PROSITE" id="PS50937">
    <property type="entry name" value="HTH_MERR_2"/>
    <property type="match status" value="1"/>
</dbReference>
<dbReference type="EMBL" id="JBHUOP010000001">
    <property type="protein sequence ID" value="MFD2839587.1"/>
    <property type="molecule type" value="Genomic_DNA"/>
</dbReference>
<dbReference type="Gene3D" id="1.10.1660.10">
    <property type="match status" value="1"/>
</dbReference>
<evidence type="ECO:0000259" key="1">
    <source>
        <dbReference type="PROSITE" id="PS50937"/>
    </source>
</evidence>
<dbReference type="SMART" id="SM00422">
    <property type="entry name" value="HTH_MERR"/>
    <property type="match status" value="1"/>
</dbReference>
<protein>
    <submittedName>
        <fullName evidence="2">MerR family transcriptional regulator</fullName>
    </submittedName>
</protein>
<feature type="domain" description="HTH merR-type" evidence="1">
    <location>
        <begin position="22"/>
        <end position="74"/>
    </location>
</feature>
<reference evidence="3" key="1">
    <citation type="journal article" date="2019" name="Int. J. Syst. Evol. Microbiol.">
        <title>The Global Catalogue of Microorganisms (GCM) 10K type strain sequencing project: providing services to taxonomists for standard genome sequencing and annotation.</title>
        <authorList>
            <consortium name="The Broad Institute Genomics Platform"/>
            <consortium name="The Broad Institute Genome Sequencing Center for Infectious Disease"/>
            <person name="Wu L."/>
            <person name="Ma J."/>
        </authorList>
    </citation>
    <scope>NUCLEOTIDE SEQUENCE [LARGE SCALE GENOMIC DNA]</scope>
    <source>
        <strain evidence="3">KCTC 33576</strain>
    </source>
</reference>
<accession>A0ABW5XBX7</accession>
<gene>
    <name evidence="2" type="ORF">ACFSYH_03280</name>
</gene>
<evidence type="ECO:0000313" key="3">
    <source>
        <dbReference type="Proteomes" id="UP001597391"/>
    </source>
</evidence>
<organism evidence="2 3">
    <name type="scientific">Populibacterium corticicola</name>
    <dbReference type="NCBI Taxonomy" id="1812826"/>
    <lineage>
        <taxon>Bacteria</taxon>
        <taxon>Bacillati</taxon>
        <taxon>Actinomycetota</taxon>
        <taxon>Actinomycetes</taxon>
        <taxon>Micrococcales</taxon>
        <taxon>Jonesiaceae</taxon>
        <taxon>Populibacterium</taxon>
    </lineage>
</organism>
<proteinExistence type="predicted"/>
<evidence type="ECO:0000313" key="2">
    <source>
        <dbReference type="EMBL" id="MFD2839587.1"/>
    </source>
</evidence>
<dbReference type="Pfam" id="PF13411">
    <property type="entry name" value="MerR_1"/>
    <property type="match status" value="1"/>
</dbReference>